<dbReference type="Gene3D" id="6.10.330.20">
    <property type="match status" value="1"/>
</dbReference>
<evidence type="ECO:0000256" key="6">
    <source>
        <dbReference type="ARBA" id="ARBA00035289"/>
    </source>
</evidence>
<dbReference type="PANTHER" id="PTHR21183:SF18">
    <property type="entry name" value="LARGE RIBOSOMAL SUBUNIT PROTEIN UL29M"/>
    <property type="match status" value="1"/>
</dbReference>
<dbReference type="GO" id="GO:0032543">
    <property type="term" value="P:mitochondrial translation"/>
    <property type="evidence" value="ECO:0007669"/>
    <property type="project" value="TreeGrafter"/>
</dbReference>
<organism evidence="8 9">
    <name type="scientific">Lojkania enalia</name>
    <dbReference type="NCBI Taxonomy" id="147567"/>
    <lineage>
        <taxon>Eukaryota</taxon>
        <taxon>Fungi</taxon>
        <taxon>Dikarya</taxon>
        <taxon>Ascomycota</taxon>
        <taxon>Pezizomycotina</taxon>
        <taxon>Dothideomycetes</taxon>
        <taxon>Pleosporomycetidae</taxon>
        <taxon>Pleosporales</taxon>
        <taxon>Pleosporales incertae sedis</taxon>
        <taxon>Lojkania</taxon>
    </lineage>
</organism>
<evidence type="ECO:0000313" key="9">
    <source>
        <dbReference type="Proteomes" id="UP000800093"/>
    </source>
</evidence>
<feature type="non-terminal residue" evidence="8">
    <location>
        <position position="199"/>
    </location>
</feature>
<sequence length="199" mass="23086">FLVPSIQHSRIAPYTPISHFSTSRTLWKRKDNNKNRGVSALRHTGPRPRQTLSVKLDQVPRPQLGEDGKLPLEGSPDHGLWGFFKDKKLLQTPAEESRHGKAWTTPELREKSWSDLHNLWWVCVKERNRLATEKIERARIEAGYGDRENEDRDETIQETMKAIQDTLLERFYAWEDAKNLAKNDPDFDLSGQGPTYQPQ</sequence>
<dbReference type="Pfam" id="PF06984">
    <property type="entry name" value="MRP-L47"/>
    <property type="match status" value="1"/>
</dbReference>
<evidence type="ECO:0000256" key="1">
    <source>
        <dbReference type="ARBA" id="ARBA00004173"/>
    </source>
</evidence>
<comment type="caution">
    <text evidence="8">The sequence shown here is derived from an EMBL/GenBank/DDBJ whole genome shotgun (WGS) entry which is preliminary data.</text>
</comment>
<keyword evidence="9" id="KW-1185">Reference proteome</keyword>
<evidence type="ECO:0000313" key="8">
    <source>
        <dbReference type="EMBL" id="KAF2260735.1"/>
    </source>
</evidence>
<accession>A0A9P4K3F7</accession>
<dbReference type="Proteomes" id="UP000800093">
    <property type="component" value="Unassembled WGS sequence"/>
</dbReference>
<name>A0A9P4K3F7_9PLEO</name>
<comment type="subcellular location">
    <subcellularLocation>
        <location evidence="1">Mitochondrion</location>
    </subcellularLocation>
</comment>
<evidence type="ECO:0000256" key="5">
    <source>
        <dbReference type="ARBA" id="ARBA00023274"/>
    </source>
</evidence>
<dbReference type="PANTHER" id="PTHR21183">
    <property type="entry name" value="RIBOSOMAL PROTEIN L47, MITOCHONDRIAL-RELATED"/>
    <property type="match status" value="1"/>
</dbReference>
<dbReference type="GO" id="GO:0005762">
    <property type="term" value="C:mitochondrial large ribosomal subunit"/>
    <property type="evidence" value="ECO:0007669"/>
    <property type="project" value="TreeGrafter"/>
</dbReference>
<keyword evidence="3" id="KW-0689">Ribosomal protein</keyword>
<evidence type="ECO:0000256" key="3">
    <source>
        <dbReference type="ARBA" id="ARBA00022980"/>
    </source>
</evidence>
<comment type="similarity">
    <text evidence="2">Belongs to the universal ribosomal protein uL29 family.</text>
</comment>
<evidence type="ECO:0000256" key="7">
    <source>
        <dbReference type="ARBA" id="ARBA00035399"/>
    </source>
</evidence>
<dbReference type="InterPro" id="IPR010729">
    <property type="entry name" value="Ribosomal_uL29_mit"/>
</dbReference>
<dbReference type="EMBL" id="ML986674">
    <property type="protein sequence ID" value="KAF2260735.1"/>
    <property type="molecule type" value="Genomic_DNA"/>
</dbReference>
<gene>
    <name evidence="8" type="ORF">CC78DRAFT_410845</name>
</gene>
<dbReference type="GO" id="GO:0003735">
    <property type="term" value="F:structural constituent of ribosome"/>
    <property type="evidence" value="ECO:0007669"/>
    <property type="project" value="InterPro"/>
</dbReference>
<evidence type="ECO:0000256" key="4">
    <source>
        <dbReference type="ARBA" id="ARBA00023128"/>
    </source>
</evidence>
<reference evidence="9" key="1">
    <citation type="journal article" date="2020" name="Stud. Mycol.">
        <title>101 Dothideomycetes genomes: A test case for predicting lifestyles and emergence of pathogens.</title>
        <authorList>
            <person name="Haridas S."/>
            <person name="Albert R."/>
            <person name="Binder M."/>
            <person name="Bloem J."/>
            <person name="LaButti K."/>
            <person name="Salamov A."/>
            <person name="Andreopoulos B."/>
            <person name="Baker S."/>
            <person name="Barry K."/>
            <person name="Bills G."/>
            <person name="Bluhm B."/>
            <person name="Cannon C."/>
            <person name="Castanera R."/>
            <person name="Culley D."/>
            <person name="Daum C."/>
            <person name="Ezra D."/>
            <person name="Gonzalez J."/>
            <person name="Henrissat B."/>
            <person name="Kuo A."/>
            <person name="Liang C."/>
            <person name="Lipzen A."/>
            <person name="Lutzoni F."/>
            <person name="Magnuson J."/>
            <person name="Mondo S."/>
            <person name="Nolan M."/>
            <person name="Ohm R."/>
            <person name="Pangilinan J."/>
            <person name="Park H.-J."/>
            <person name="Ramirez L."/>
            <person name="Alfaro M."/>
            <person name="Sun H."/>
            <person name="Tritt A."/>
            <person name="Yoshinaga Y."/>
            <person name="Zwiers L.-H."/>
            <person name="Turgeon B."/>
            <person name="Goodwin S."/>
            <person name="Spatafora J."/>
            <person name="Crous P."/>
            <person name="Grigoriev I."/>
        </authorList>
    </citation>
    <scope>NUCLEOTIDE SEQUENCE [LARGE SCALE GENOMIC DNA]</scope>
    <source>
        <strain evidence="9">CBS 304.66</strain>
    </source>
</reference>
<feature type="non-terminal residue" evidence="8">
    <location>
        <position position="1"/>
    </location>
</feature>
<dbReference type="AlphaFoldDB" id="A0A9P4K3F7"/>
<dbReference type="OrthoDB" id="270763at2759"/>
<evidence type="ECO:0000256" key="2">
    <source>
        <dbReference type="ARBA" id="ARBA00009254"/>
    </source>
</evidence>
<protein>
    <recommendedName>
        <fullName evidence="6">Large ribosomal subunit protein uL29m</fullName>
    </recommendedName>
    <alternativeName>
        <fullName evidence="7">54S ribosomal protein L4, mitochondrial</fullName>
    </alternativeName>
</protein>
<proteinExistence type="inferred from homology"/>
<keyword evidence="4" id="KW-0496">Mitochondrion</keyword>
<keyword evidence="5" id="KW-0687">Ribonucleoprotein</keyword>
<dbReference type="InterPro" id="IPR038340">
    <property type="entry name" value="MRP-L47_sf"/>
</dbReference>